<protein>
    <submittedName>
        <fullName evidence="2">Fimbrial assembly protein (PilN)</fullName>
    </submittedName>
</protein>
<accession>A0A1H6R2N4</accession>
<proteinExistence type="predicted"/>
<feature type="transmembrane region" description="Helical" evidence="1">
    <location>
        <begin position="302"/>
        <end position="322"/>
    </location>
</feature>
<dbReference type="Proteomes" id="UP000242999">
    <property type="component" value="Unassembled WGS sequence"/>
</dbReference>
<keyword evidence="3" id="KW-1185">Reference proteome</keyword>
<evidence type="ECO:0000313" key="3">
    <source>
        <dbReference type="Proteomes" id="UP000242999"/>
    </source>
</evidence>
<dbReference type="EMBL" id="FNYH01000002">
    <property type="protein sequence ID" value="SEI46747.1"/>
    <property type="molecule type" value="Genomic_DNA"/>
</dbReference>
<sequence length="461" mass="51869">MPLSGQHLIIGTDQAYYCRFPVASWLKNRTLPPQHLTLSACPVEVISASLQTHQETLAHAQTSLVSWLQTSVLAQIHPQKPLSIWLPPECFLHTQVALPKALSIEEAQAALALQQGQYFPFATQHALILQVIPTWSWGQSAPEQQNYQVLALSQHFAHMWIKAITQVFPKMPLANVGYRPLLRLADATFDQVPVQEDQAYCEISTQGITQVIWQPEDPKLACQWGPQAYVAAQAHTDQQTWPYWGVGAQVEYHTLSSRLMDLLERAGQIGKKVHPQLRLPLRLDFRPPCYIDQQRQVRKRRFLILTALVGLCLVGLGALAGWQRWQQVQSIAQQEAALAPQIAQVQALRAQIQAYEARFALLESLPKLQVLPWLTALDKQLPQDTWLTQIILEPQGKVTLVGRSAQAEALVGILSQMPEFTKVSLSRAITREGAYASFGISIELVDWPQRDAFMETYAREP</sequence>
<evidence type="ECO:0000256" key="1">
    <source>
        <dbReference type="SAM" id="Phobius"/>
    </source>
</evidence>
<evidence type="ECO:0000313" key="2">
    <source>
        <dbReference type="EMBL" id="SEI46747.1"/>
    </source>
</evidence>
<reference evidence="3" key="1">
    <citation type="submission" date="2016-10" db="EMBL/GenBank/DDBJ databases">
        <authorList>
            <person name="Varghese N."/>
            <person name="Submissions S."/>
        </authorList>
    </citation>
    <scope>NUCLEOTIDE SEQUENCE [LARGE SCALE GENOMIC DNA]</scope>
    <source>
        <strain evidence="3">DSM 7165</strain>
    </source>
</reference>
<dbReference type="AlphaFoldDB" id="A0A1H6R2N4"/>
<dbReference type="InterPro" id="IPR007813">
    <property type="entry name" value="PilN"/>
</dbReference>
<organism evidence="2 3">
    <name type="scientific">Allopseudospirillum japonicum</name>
    <dbReference type="NCBI Taxonomy" id="64971"/>
    <lineage>
        <taxon>Bacteria</taxon>
        <taxon>Pseudomonadati</taxon>
        <taxon>Pseudomonadota</taxon>
        <taxon>Gammaproteobacteria</taxon>
        <taxon>Oceanospirillales</taxon>
        <taxon>Oceanospirillaceae</taxon>
        <taxon>Allopseudospirillum</taxon>
    </lineage>
</organism>
<dbReference type="InterPro" id="IPR052534">
    <property type="entry name" value="Extracell_DNA_Util/SecSys_Comp"/>
</dbReference>
<dbReference type="RefSeq" id="WP_093308520.1">
    <property type="nucleotide sequence ID" value="NZ_FNYH01000002.1"/>
</dbReference>
<dbReference type="Pfam" id="PF05137">
    <property type="entry name" value="PilN"/>
    <property type="match status" value="1"/>
</dbReference>
<dbReference type="PANTHER" id="PTHR40278:SF1">
    <property type="entry name" value="DNA UTILIZATION PROTEIN HOFN"/>
    <property type="match status" value="1"/>
</dbReference>
<keyword evidence="1" id="KW-1133">Transmembrane helix</keyword>
<keyword evidence="1" id="KW-0812">Transmembrane</keyword>
<dbReference type="PANTHER" id="PTHR40278">
    <property type="entry name" value="DNA UTILIZATION PROTEIN HOFN"/>
    <property type="match status" value="1"/>
</dbReference>
<dbReference type="STRING" id="64971.SAMN05421831_102176"/>
<name>A0A1H6R2N4_9GAMM</name>
<keyword evidence="1" id="KW-0472">Membrane</keyword>
<gene>
    <name evidence="2" type="ORF">SAMN05421831_102176</name>
</gene>